<dbReference type="GO" id="GO:0005524">
    <property type="term" value="F:ATP binding"/>
    <property type="evidence" value="ECO:0007669"/>
    <property type="project" value="UniProtKB-UniRule"/>
</dbReference>
<dbReference type="Gene3D" id="3.40.50.300">
    <property type="entry name" value="P-loop containing nucleotide triphosphate hydrolases"/>
    <property type="match status" value="1"/>
</dbReference>
<dbReference type="OrthoDB" id="9802097at2"/>
<evidence type="ECO:0000256" key="9">
    <source>
        <dbReference type="HAMAP-Rule" id="MF_00336"/>
    </source>
</evidence>
<comment type="subcellular location">
    <subcellularLocation>
        <location evidence="9">Cytoplasm</location>
    </subcellularLocation>
</comment>
<name>A0A4Y8WSN1_9PORP</name>
<feature type="binding site" evidence="9">
    <location>
        <begin position="122"/>
        <end position="125"/>
    </location>
    <ligand>
        <name>ATP</name>
        <dbReference type="ChEBI" id="CHEBI:30616"/>
    </ligand>
</feature>
<organism evidence="10 11">
    <name type="scientific">Porphyromonas levii</name>
    <dbReference type="NCBI Taxonomy" id="28114"/>
    <lineage>
        <taxon>Bacteria</taxon>
        <taxon>Pseudomonadati</taxon>
        <taxon>Bacteroidota</taxon>
        <taxon>Bacteroidia</taxon>
        <taxon>Bacteroidales</taxon>
        <taxon>Porphyromonadaceae</taxon>
        <taxon>Porphyromonas</taxon>
    </lineage>
</organism>
<dbReference type="RefSeq" id="WP_134849676.1">
    <property type="nucleotide sequence ID" value="NZ_CP197400.1"/>
</dbReference>
<evidence type="ECO:0000256" key="7">
    <source>
        <dbReference type="ARBA" id="ARBA00022842"/>
    </source>
</evidence>
<dbReference type="SUPFAM" id="SSF52540">
    <property type="entry name" value="P-loop containing nucleoside triphosphate hydrolases"/>
    <property type="match status" value="1"/>
</dbReference>
<proteinExistence type="inferred from homology"/>
<keyword evidence="1 9" id="KW-0963">Cytoplasm</keyword>
<comment type="catalytic activity">
    <reaction evidence="9">
        <text>(7R,8S)-7,8-diammoniononanoate + CO2 + ATP = (4R,5S)-dethiobiotin + ADP + phosphate + 3 H(+)</text>
        <dbReference type="Rhea" id="RHEA:15805"/>
        <dbReference type="ChEBI" id="CHEBI:15378"/>
        <dbReference type="ChEBI" id="CHEBI:16526"/>
        <dbReference type="ChEBI" id="CHEBI:30616"/>
        <dbReference type="ChEBI" id="CHEBI:43474"/>
        <dbReference type="ChEBI" id="CHEBI:149469"/>
        <dbReference type="ChEBI" id="CHEBI:149473"/>
        <dbReference type="ChEBI" id="CHEBI:456216"/>
        <dbReference type="EC" id="6.3.3.3"/>
    </reaction>
</comment>
<keyword evidence="7 9" id="KW-0460">Magnesium</keyword>
<dbReference type="InterPro" id="IPR004472">
    <property type="entry name" value="DTB_synth_BioD"/>
</dbReference>
<keyword evidence="2 9" id="KW-0436">Ligase</keyword>
<feature type="binding site" evidence="9">
    <location>
        <position position="122"/>
    </location>
    <ligand>
        <name>Mg(2+)</name>
        <dbReference type="ChEBI" id="CHEBI:18420"/>
    </ligand>
</feature>
<accession>A0A4Y8WSN1</accession>
<feature type="binding site" evidence="9">
    <location>
        <position position="57"/>
    </location>
    <ligand>
        <name>Mg(2+)</name>
        <dbReference type="ChEBI" id="CHEBI:18420"/>
    </ligand>
</feature>
<keyword evidence="3 9" id="KW-0479">Metal-binding</keyword>
<reference evidence="10 11" key="1">
    <citation type="submission" date="2019-03" db="EMBL/GenBank/DDBJ databases">
        <title>Porphyromonas levii Isolated from the Uterus of Dairy Cows.</title>
        <authorList>
            <person name="Francis A.M."/>
        </authorList>
    </citation>
    <scope>NUCLEOTIDE SEQUENCE [LARGE SCALE GENOMIC DNA]</scope>
    <source>
        <strain evidence="10 11">AF5678</strain>
    </source>
</reference>
<dbReference type="HAMAP" id="MF_00336">
    <property type="entry name" value="BioD"/>
    <property type="match status" value="1"/>
</dbReference>
<dbReference type="Proteomes" id="UP000297225">
    <property type="component" value="Unassembled WGS sequence"/>
</dbReference>
<comment type="pathway">
    <text evidence="9">Cofactor biosynthesis; biotin biosynthesis; biotin from 7,8-diaminononanoate: step 1/2.</text>
</comment>
<dbReference type="STRING" id="1122973.GCA_000379925_01169"/>
<gene>
    <name evidence="9 10" type="primary">bioD</name>
    <name evidence="10" type="ORF">E4P47_02265</name>
</gene>
<feature type="binding site" evidence="9">
    <location>
        <position position="57"/>
    </location>
    <ligand>
        <name>ATP</name>
        <dbReference type="ChEBI" id="CHEBI:30616"/>
    </ligand>
</feature>
<dbReference type="EMBL" id="SPNC01000019">
    <property type="protein sequence ID" value="TFH96489.1"/>
    <property type="molecule type" value="Genomic_DNA"/>
</dbReference>
<dbReference type="GO" id="GO:0000287">
    <property type="term" value="F:magnesium ion binding"/>
    <property type="evidence" value="ECO:0007669"/>
    <property type="project" value="UniProtKB-UniRule"/>
</dbReference>
<dbReference type="PIRSF" id="PIRSF006755">
    <property type="entry name" value="DTB_synth"/>
    <property type="match status" value="1"/>
</dbReference>
<feature type="binding site" evidence="9">
    <location>
        <begin position="216"/>
        <end position="218"/>
    </location>
    <ligand>
        <name>ATP</name>
        <dbReference type="ChEBI" id="CHEBI:30616"/>
    </ligand>
</feature>
<dbReference type="GO" id="GO:0004141">
    <property type="term" value="F:dethiobiotin synthase activity"/>
    <property type="evidence" value="ECO:0007669"/>
    <property type="project" value="UniProtKB-UniRule"/>
</dbReference>
<protein>
    <recommendedName>
        <fullName evidence="9">ATP-dependent dethiobiotin synthetase BioD</fullName>
        <ecNumber evidence="9">6.3.3.3</ecNumber>
    </recommendedName>
    <alternativeName>
        <fullName evidence="9">DTB synthetase</fullName>
        <shortName evidence="9">DTBS</shortName>
    </alternativeName>
    <alternativeName>
        <fullName evidence="9">Dethiobiotin synthase</fullName>
    </alternativeName>
</protein>
<comment type="cofactor">
    <cofactor evidence="9">
        <name>Mg(2+)</name>
        <dbReference type="ChEBI" id="CHEBI:18420"/>
    </cofactor>
</comment>
<comment type="function">
    <text evidence="9">Catalyzes a mechanistically unusual reaction, the ATP-dependent insertion of CO2 between the N7 and N8 nitrogen atoms of 7,8-diaminopelargonic acid (DAPA, also called 7,8-diammoniononanoate) to form a ureido ring.</text>
</comment>
<feature type="binding site" evidence="9">
    <location>
        <begin position="20"/>
        <end position="25"/>
    </location>
    <ligand>
        <name>ATP</name>
        <dbReference type="ChEBI" id="CHEBI:30616"/>
    </ligand>
</feature>
<comment type="catalytic activity">
    <reaction evidence="8">
        <text>(7R,8S)-8-amino-7-(carboxyamino)nonanoate + ATP = (4R,5S)-dethiobiotin + ADP + phosphate + H(+)</text>
        <dbReference type="Rhea" id="RHEA:63684"/>
        <dbReference type="ChEBI" id="CHEBI:15378"/>
        <dbReference type="ChEBI" id="CHEBI:30616"/>
        <dbReference type="ChEBI" id="CHEBI:43474"/>
        <dbReference type="ChEBI" id="CHEBI:149470"/>
        <dbReference type="ChEBI" id="CHEBI:149473"/>
        <dbReference type="ChEBI" id="CHEBI:456216"/>
    </reaction>
</comment>
<evidence type="ECO:0000256" key="5">
    <source>
        <dbReference type="ARBA" id="ARBA00022756"/>
    </source>
</evidence>
<dbReference type="CDD" id="cd03109">
    <property type="entry name" value="DTBS"/>
    <property type="match status" value="1"/>
</dbReference>
<evidence type="ECO:0000256" key="3">
    <source>
        <dbReference type="ARBA" id="ARBA00022723"/>
    </source>
</evidence>
<evidence type="ECO:0000313" key="10">
    <source>
        <dbReference type="EMBL" id="TFH96489.1"/>
    </source>
</evidence>
<evidence type="ECO:0000256" key="2">
    <source>
        <dbReference type="ARBA" id="ARBA00022598"/>
    </source>
</evidence>
<dbReference type="PANTHER" id="PTHR43210">
    <property type="entry name" value="DETHIOBIOTIN SYNTHETASE"/>
    <property type="match status" value="1"/>
</dbReference>
<comment type="caution">
    <text evidence="9">Lacks conserved residue(s) required for the propagation of feature annotation.</text>
</comment>
<dbReference type="GO" id="GO:0009102">
    <property type="term" value="P:biotin biosynthetic process"/>
    <property type="evidence" value="ECO:0007669"/>
    <property type="project" value="UniProtKB-UniRule"/>
</dbReference>
<evidence type="ECO:0000313" key="11">
    <source>
        <dbReference type="Proteomes" id="UP000297225"/>
    </source>
</evidence>
<keyword evidence="11" id="KW-1185">Reference proteome</keyword>
<dbReference type="GO" id="GO:0005829">
    <property type="term" value="C:cytosol"/>
    <property type="evidence" value="ECO:0007669"/>
    <property type="project" value="TreeGrafter"/>
</dbReference>
<comment type="similarity">
    <text evidence="9">Belongs to the dethiobiotin synthetase family.</text>
</comment>
<dbReference type="Pfam" id="PF13500">
    <property type="entry name" value="AAA_26"/>
    <property type="match status" value="1"/>
</dbReference>
<evidence type="ECO:0000256" key="8">
    <source>
        <dbReference type="ARBA" id="ARBA00047386"/>
    </source>
</evidence>
<feature type="binding site" evidence="9">
    <location>
        <position position="24"/>
    </location>
    <ligand>
        <name>Mg(2+)</name>
        <dbReference type="ChEBI" id="CHEBI:18420"/>
    </ligand>
</feature>
<keyword evidence="5 9" id="KW-0093">Biotin biosynthesis</keyword>
<evidence type="ECO:0000256" key="6">
    <source>
        <dbReference type="ARBA" id="ARBA00022840"/>
    </source>
</evidence>
<feature type="binding site" evidence="9">
    <location>
        <begin position="182"/>
        <end position="183"/>
    </location>
    <ligand>
        <name>ATP</name>
        <dbReference type="ChEBI" id="CHEBI:30616"/>
    </ligand>
</feature>
<dbReference type="EC" id="6.3.3.3" evidence="9"/>
<feature type="active site" evidence="9">
    <location>
        <position position="45"/>
    </location>
</feature>
<sequence length="221" mass="24194">MKLSEILKAPVHFVSGIDTDAGKSIATGWLSRQLLSEGINVITQKLVQTGCIEMSDDILTHRKIEGRELLPEDIDHTTHPILYAKPASPHIAAELEGTTVDISLATQSTAQLIGKYEKVLLEGAGGLMVPITRDLLTLEYVAGQKLPVILVTTAQLGSINHTLLSLEAIASRGLEIPLVVYNEGLTYDPIVTEDSREYLRTYLATNYPTTHFLVLPRIELV</sequence>
<comment type="caution">
    <text evidence="10">The sequence shown here is derived from an EMBL/GenBank/DDBJ whole genome shotgun (WGS) entry which is preliminary data.</text>
</comment>
<evidence type="ECO:0000256" key="1">
    <source>
        <dbReference type="ARBA" id="ARBA00022490"/>
    </source>
</evidence>
<comment type="subunit">
    <text evidence="9">Homodimer.</text>
</comment>
<dbReference type="NCBIfam" id="TIGR00347">
    <property type="entry name" value="bioD"/>
    <property type="match status" value="1"/>
</dbReference>
<feature type="binding site" evidence="9">
    <location>
        <position position="49"/>
    </location>
    <ligand>
        <name>substrate</name>
    </ligand>
</feature>
<evidence type="ECO:0000256" key="4">
    <source>
        <dbReference type="ARBA" id="ARBA00022741"/>
    </source>
</evidence>
<dbReference type="InterPro" id="IPR027417">
    <property type="entry name" value="P-loop_NTPase"/>
</dbReference>
<dbReference type="PANTHER" id="PTHR43210:SF2">
    <property type="entry name" value="ATP-DEPENDENT DETHIOBIOTIN SYNTHETASE BIOD 2"/>
    <property type="match status" value="1"/>
</dbReference>
<keyword evidence="4 9" id="KW-0547">Nucleotide-binding</keyword>
<dbReference type="AlphaFoldDB" id="A0A4Y8WSN1"/>
<dbReference type="UniPathway" id="UPA00078">
    <property type="reaction ID" value="UER00161"/>
</dbReference>
<keyword evidence="6 9" id="KW-0067">ATP-binding</keyword>